<organism evidence="1 2">
    <name type="scientific">Variovorax paradoxus</name>
    <dbReference type="NCBI Taxonomy" id="34073"/>
    <lineage>
        <taxon>Bacteria</taxon>
        <taxon>Pseudomonadati</taxon>
        <taxon>Pseudomonadota</taxon>
        <taxon>Betaproteobacteria</taxon>
        <taxon>Burkholderiales</taxon>
        <taxon>Comamonadaceae</taxon>
        <taxon>Variovorax</taxon>
    </lineage>
</organism>
<gene>
    <name evidence="1" type="ORF">RT97_17510</name>
</gene>
<dbReference type="Pfam" id="PF09351">
    <property type="entry name" value="DUF1993"/>
    <property type="match status" value="1"/>
</dbReference>
<dbReference type="PANTHER" id="PTHR36922">
    <property type="entry name" value="BLL2446 PROTEIN"/>
    <property type="match status" value="1"/>
</dbReference>
<evidence type="ECO:0000313" key="2">
    <source>
        <dbReference type="Proteomes" id="UP000032067"/>
    </source>
</evidence>
<comment type="caution">
    <text evidence="1">The sequence shown here is derived from an EMBL/GenBank/DDBJ whole genome shotgun (WGS) entry which is preliminary data.</text>
</comment>
<dbReference type="PANTHER" id="PTHR36922:SF1">
    <property type="entry name" value="DUF1993 DOMAIN-CONTAINING PROTEIN"/>
    <property type="match status" value="1"/>
</dbReference>
<dbReference type="OrthoDB" id="338237at2"/>
<dbReference type="Proteomes" id="UP000032067">
    <property type="component" value="Unassembled WGS sequence"/>
</dbReference>
<dbReference type="SUPFAM" id="SSF109854">
    <property type="entry name" value="DinB/YfiT-like putative metalloenzymes"/>
    <property type="match status" value="1"/>
</dbReference>
<dbReference type="InterPro" id="IPR018531">
    <property type="entry name" value="DUF1993"/>
</dbReference>
<proteinExistence type="predicted"/>
<reference evidence="1 2" key="1">
    <citation type="submission" date="2014-12" db="EMBL/GenBank/DDBJ databases">
        <title>16Stimator: statistical estimation of ribosomal gene copy numbers from draft genome assemblies.</title>
        <authorList>
            <person name="Perisin M.A."/>
            <person name="Vetter M."/>
            <person name="Gilbert J.A."/>
            <person name="Bergelson J."/>
        </authorList>
    </citation>
    <scope>NUCLEOTIDE SEQUENCE [LARGE SCALE GENOMIC DNA]</scope>
    <source>
        <strain evidence="1 2">MEDvA23</strain>
    </source>
</reference>
<dbReference type="InterPro" id="IPR034660">
    <property type="entry name" value="DinB/YfiT-like"/>
</dbReference>
<dbReference type="RefSeq" id="WP_042580159.1">
    <property type="nucleotide sequence ID" value="NZ_JXQQ01000041.1"/>
</dbReference>
<accession>A0A0D0MI21</accession>
<name>A0A0D0MI21_VARPD</name>
<protein>
    <recommendedName>
        <fullName evidence="3">DUF1993 domain-containing protein</fullName>
    </recommendedName>
</protein>
<dbReference type="EMBL" id="JXQQ01000041">
    <property type="protein sequence ID" value="KIQ30539.1"/>
    <property type="molecule type" value="Genomic_DNA"/>
</dbReference>
<dbReference type="Gene3D" id="1.20.120.450">
    <property type="entry name" value="dinb family like domain"/>
    <property type="match status" value="1"/>
</dbReference>
<evidence type="ECO:0008006" key="3">
    <source>
        <dbReference type="Google" id="ProtNLM"/>
    </source>
</evidence>
<dbReference type="AlphaFoldDB" id="A0A0D0MI21"/>
<sequence length="168" mass="18373">MALSMYDISVPVFTRGLGQLTHLFDKSLAHAKANGIDTATLVDARLAPDMLTLAGQIQRASDASKLGAARIAGIAAPSFPDEEKTWDDLVARIAKTQDFLATVDRSLIDGHEDRPVTLKTREGEATFTAQRYLLQFALPNFFFHVTTAYGVLRQSGMPIGKLDYLGKF</sequence>
<evidence type="ECO:0000313" key="1">
    <source>
        <dbReference type="EMBL" id="KIQ30539.1"/>
    </source>
</evidence>